<protein>
    <submittedName>
        <fullName evidence="1">Uncharacterized protein</fullName>
    </submittedName>
</protein>
<reference evidence="1 2" key="1">
    <citation type="submission" date="2020-04" db="EMBL/GenBank/DDBJ databases">
        <authorList>
            <person name="Alioto T."/>
            <person name="Alioto T."/>
            <person name="Gomez Garrido J."/>
        </authorList>
    </citation>
    <scope>NUCLEOTIDE SEQUENCE [LARGE SCALE GENOMIC DNA]</scope>
</reference>
<organism evidence="1 2">
    <name type="scientific">Cloeon dipterum</name>
    <dbReference type="NCBI Taxonomy" id="197152"/>
    <lineage>
        <taxon>Eukaryota</taxon>
        <taxon>Metazoa</taxon>
        <taxon>Ecdysozoa</taxon>
        <taxon>Arthropoda</taxon>
        <taxon>Hexapoda</taxon>
        <taxon>Insecta</taxon>
        <taxon>Pterygota</taxon>
        <taxon>Palaeoptera</taxon>
        <taxon>Ephemeroptera</taxon>
        <taxon>Pisciforma</taxon>
        <taxon>Baetidae</taxon>
        <taxon>Cloeon</taxon>
    </lineage>
</organism>
<proteinExistence type="predicted"/>
<gene>
    <name evidence="1" type="ORF">CLODIP_2_CD08721</name>
</gene>
<accession>A0A8S1BV21</accession>
<dbReference type="EMBL" id="CADEPI010000003">
    <property type="protein sequence ID" value="CAB3360428.1"/>
    <property type="molecule type" value="Genomic_DNA"/>
</dbReference>
<dbReference type="Proteomes" id="UP000494165">
    <property type="component" value="Unassembled WGS sequence"/>
</dbReference>
<evidence type="ECO:0000313" key="1">
    <source>
        <dbReference type="EMBL" id="CAB3360428.1"/>
    </source>
</evidence>
<sequence length="87" mass="9424">MSTVVPRPILNLRSARQIEVPANRIQNSAPLVPDCSYYNRISNLATLSALCTEQLNDFGKVTSVVASAIWSLFPLLVTCEAPESGFG</sequence>
<evidence type="ECO:0000313" key="2">
    <source>
        <dbReference type="Proteomes" id="UP000494165"/>
    </source>
</evidence>
<dbReference type="AlphaFoldDB" id="A0A8S1BV21"/>
<keyword evidence="2" id="KW-1185">Reference proteome</keyword>
<comment type="caution">
    <text evidence="1">The sequence shown here is derived from an EMBL/GenBank/DDBJ whole genome shotgun (WGS) entry which is preliminary data.</text>
</comment>
<name>A0A8S1BV21_9INSE</name>